<protein>
    <submittedName>
        <fullName evidence="2">Putative fatty acid degradation enzyme</fullName>
    </submittedName>
</protein>
<proteinExistence type="predicted"/>
<organism evidence="2 3">
    <name type="scientific">Escherichia coli</name>
    <dbReference type="NCBI Taxonomy" id="562"/>
    <lineage>
        <taxon>Bacteria</taxon>
        <taxon>Pseudomonadati</taxon>
        <taxon>Pseudomonadota</taxon>
        <taxon>Gammaproteobacteria</taxon>
        <taxon>Enterobacterales</taxon>
        <taxon>Enterobacteriaceae</taxon>
        <taxon>Escherichia</taxon>
    </lineage>
</organism>
<dbReference type="SUPFAM" id="SSF54637">
    <property type="entry name" value="Thioesterase/thiol ester dehydrase-isomerase"/>
    <property type="match status" value="1"/>
</dbReference>
<evidence type="ECO:0000313" key="3">
    <source>
        <dbReference type="Proteomes" id="UP000254495"/>
    </source>
</evidence>
<evidence type="ECO:0000259" key="1">
    <source>
        <dbReference type="Pfam" id="PF22818"/>
    </source>
</evidence>
<dbReference type="Proteomes" id="UP000254495">
    <property type="component" value="Unassembled WGS sequence"/>
</dbReference>
<accession>A0A376VAF4</accession>
<evidence type="ECO:0000313" key="2">
    <source>
        <dbReference type="EMBL" id="STJ08791.1"/>
    </source>
</evidence>
<dbReference type="EMBL" id="UGCU01000001">
    <property type="protein sequence ID" value="STJ08791.1"/>
    <property type="molecule type" value="Genomic_DNA"/>
</dbReference>
<dbReference type="InterPro" id="IPR029069">
    <property type="entry name" value="HotDog_dom_sf"/>
</dbReference>
<dbReference type="Gene3D" id="3.10.129.10">
    <property type="entry name" value="Hotdog Thioesterase"/>
    <property type="match status" value="1"/>
</dbReference>
<dbReference type="PIRSF" id="PIRSF030962">
    <property type="entry name" value="Dehydrase_ECs4332_prd"/>
    <property type="match status" value="1"/>
</dbReference>
<name>A0A376VAF4_ECOLX</name>
<dbReference type="Pfam" id="PF22818">
    <property type="entry name" value="ApeI-like"/>
    <property type="match status" value="1"/>
</dbReference>
<reference evidence="2 3" key="1">
    <citation type="submission" date="2018-06" db="EMBL/GenBank/DDBJ databases">
        <authorList>
            <consortium name="Pathogen Informatics"/>
            <person name="Doyle S."/>
        </authorList>
    </citation>
    <scope>NUCLEOTIDE SEQUENCE [LARGE SCALE GENOMIC DNA]</scope>
    <source>
        <strain evidence="2 3">NCTC9077</strain>
    </source>
</reference>
<dbReference type="AlphaFoldDB" id="A0A376VAF4"/>
<dbReference type="InterPro" id="IPR016962">
    <property type="entry name" value="Dehydrase_ECs4332_prd"/>
</dbReference>
<dbReference type="InterPro" id="IPR054545">
    <property type="entry name" value="ApeI-like"/>
</dbReference>
<feature type="domain" description="ApeI dehydratase-like" evidence="1">
    <location>
        <begin position="10"/>
        <end position="103"/>
    </location>
</feature>
<gene>
    <name evidence="2" type="ORF">NCTC9077_00390</name>
</gene>
<sequence>MKPHEIERHQAQANHLEIVLHLRADLFWFRGHFAVQPLLPGVAQIDWAMSYALTLLAPGWRFHSIQNIKFQSPLLPDNRVTLTLNWQEERQILSFSYQRHDGDARHTPVAGRSAYVGKLFSLRVDPLLQPRRDDAGRAGAS</sequence>